<organism evidence="2 3">
    <name type="scientific">Physocladia obscura</name>
    <dbReference type="NCBI Taxonomy" id="109957"/>
    <lineage>
        <taxon>Eukaryota</taxon>
        <taxon>Fungi</taxon>
        <taxon>Fungi incertae sedis</taxon>
        <taxon>Chytridiomycota</taxon>
        <taxon>Chytridiomycota incertae sedis</taxon>
        <taxon>Chytridiomycetes</taxon>
        <taxon>Chytridiales</taxon>
        <taxon>Chytriomycetaceae</taxon>
        <taxon>Physocladia</taxon>
    </lineage>
</organism>
<accession>A0AAD5SUR7</accession>
<evidence type="ECO:0000313" key="3">
    <source>
        <dbReference type="Proteomes" id="UP001211907"/>
    </source>
</evidence>
<dbReference type="Proteomes" id="UP001211907">
    <property type="component" value="Unassembled WGS sequence"/>
</dbReference>
<keyword evidence="1" id="KW-0812">Transmembrane</keyword>
<feature type="transmembrane region" description="Helical" evidence="1">
    <location>
        <begin position="6"/>
        <end position="29"/>
    </location>
</feature>
<protein>
    <submittedName>
        <fullName evidence="2">Uncharacterized protein</fullName>
    </submittedName>
</protein>
<gene>
    <name evidence="2" type="ORF">HK100_004976</name>
</gene>
<dbReference type="AlphaFoldDB" id="A0AAD5SUR7"/>
<proteinExistence type="predicted"/>
<reference evidence="2" key="1">
    <citation type="submission" date="2020-05" db="EMBL/GenBank/DDBJ databases">
        <title>Phylogenomic resolution of chytrid fungi.</title>
        <authorList>
            <person name="Stajich J.E."/>
            <person name="Amses K."/>
            <person name="Simmons R."/>
            <person name="Seto K."/>
            <person name="Myers J."/>
            <person name="Bonds A."/>
            <person name="Quandt C.A."/>
            <person name="Barry K."/>
            <person name="Liu P."/>
            <person name="Grigoriev I."/>
            <person name="Longcore J.E."/>
            <person name="James T.Y."/>
        </authorList>
    </citation>
    <scope>NUCLEOTIDE SEQUENCE</scope>
    <source>
        <strain evidence="2">JEL0513</strain>
    </source>
</reference>
<keyword evidence="3" id="KW-1185">Reference proteome</keyword>
<dbReference type="EMBL" id="JADGJH010002375">
    <property type="protein sequence ID" value="KAJ3099018.1"/>
    <property type="molecule type" value="Genomic_DNA"/>
</dbReference>
<evidence type="ECO:0000313" key="2">
    <source>
        <dbReference type="EMBL" id="KAJ3099018.1"/>
    </source>
</evidence>
<comment type="caution">
    <text evidence="2">The sequence shown here is derived from an EMBL/GenBank/DDBJ whole genome shotgun (WGS) entry which is preliminary data.</text>
</comment>
<name>A0AAD5SUR7_9FUNG</name>
<evidence type="ECO:0000256" key="1">
    <source>
        <dbReference type="SAM" id="Phobius"/>
    </source>
</evidence>
<keyword evidence="1" id="KW-1133">Transmembrane helix</keyword>
<sequence>MAAVSRTTIIAISVAIFVLVIGVGITLMIRRRNSRQRMWEIASQNESRIAAMERTGVHSKFTITGARSGNNTARSWHHVRSEPVISASPSTIVKTNTAHVAIVVDKPETAKSLSTAAALGSATSAGGNAHDFVWPFLQHSVTESAMSDYSESGRSTATGMFVEPFEFVTEQREPSAGRLATFTPRKA</sequence>
<keyword evidence="1" id="KW-0472">Membrane</keyword>
<feature type="non-terminal residue" evidence="2">
    <location>
        <position position="187"/>
    </location>
</feature>